<evidence type="ECO:0000313" key="1">
    <source>
        <dbReference type="EMBL" id="KAF4334513.1"/>
    </source>
</evidence>
<gene>
    <name evidence="1" type="ORF">FBEOM_11646</name>
</gene>
<proteinExistence type="predicted"/>
<accession>A0A9P5DU66</accession>
<reference evidence="1" key="2">
    <citation type="submission" date="2020-02" db="EMBL/GenBank/DDBJ databases">
        <title>Identification and distribution of gene clusters putatively required for synthesis of sphingolipid metabolism inhibitors in phylogenetically diverse species of the filamentous fungus Fusarium.</title>
        <authorList>
            <person name="Kim H.-S."/>
            <person name="Busman M."/>
            <person name="Brown D.W."/>
            <person name="Divon H."/>
            <person name="Uhlig S."/>
            <person name="Proctor R.H."/>
        </authorList>
    </citation>
    <scope>NUCLEOTIDE SEQUENCE</scope>
    <source>
        <strain evidence="1">NRRL 25174</strain>
    </source>
</reference>
<reference evidence="1" key="1">
    <citation type="journal article" date="2017" name="Mycologia">
        <title>Fusarium algeriense, sp. nov., a novel toxigenic crown rot pathogen of durum wheat from Algeria is nested in the Fusarium burgessii species complex.</title>
        <authorList>
            <person name="Laraba I."/>
            <person name="Keddad A."/>
            <person name="Boureghda H."/>
            <person name="Abdallah N."/>
            <person name="Vaughan M.M."/>
            <person name="Proctor R.H."/>
            <person name="Busman M."/>
            <person name="O'Donnell K."/>
        </authorList>
    </citation>
    <scope>NUCLEOTIDE SEQUENCE</scope>
    <source>
        <strain evidence="1">NRRL 25174</strain>
    </source>
</reference>
<dbReference type="OrthoDB" id="4152607at2759"/>
<comment type="caution">
    <text evidence="1">The sequence shown here is derived from an EMBL/GenBank/DDBJ whole genome shotgun (WGS) entry which is preliminary data.</text>
</comment>
<evidence type="ECO:0000313" key="2">
    <source>
        <dbReference type="Proteomes" id="UP000730481"/>
    </source>
</evidence>
<dbReference type="AlphaFoldDB" id="A0A9P5DU66"/>
<protein>
    <submittedName>
        <fullName evidence="1">Uncharacterized protein</fullName>
    </submittedName>
</protein>
<keyword evidence="2" id="KW-1185">Reference proteome</keyword>
<name>A0A9P5DU66_9HYPO</name>
<organism evidence="1 2">
    <name type="scientific">Fusarium beomiforme</name>
    <dbReference type="NCBI Taxonomy" id="44412"/>
    <lineage>
        <taxon>Eukaryota</taxon>
        <taxon>Fungi</taxon>
        <taxon>Dikarya</taxon>
        <taxon>Ascomycota</taxon>
        <taxon>Pezizomycotina</taxon>
        <taxon>Sordariomycetes</taxon>
        <taxon>Hypocreomycetidae</taxon>
        <taxon>Hypocreales</taxon>
        <taxon>Nectriaceae</taxon>
        <taxon>Fusarium</taxon>
        <taxon>Fusarium burgessii species complex</taxon>
    </lineage>
</organism>
<sequence>MNDLLKCAANNGQDVENLNGEVILADLGIPQPRRITREERIVNDVILLANERNGDILNLLEYHDKSMNDIARRVIENTFEPDYPWKFAEQCYREAISPSGDLSPDDYLSILDEVYGPSDADPQALWAATTAGSWHQD</sequence>
<dbReference type="EMBL" id="PVQB02000672">
    <property type="protein sequence ID" value="KAF4334513.1"/>
    <property type="molecule type" value="Genomic_DNA"/>
</dbReference>
<dbReference type="Proteomes" id="UP000730481">
    <property type="component" value="Unassembled WGS sequence"/>
</dbReference>